<feature type="domain" description="Cyclic nucleotide-binding" evidence="4">
    <location>
        <begin position="6"/>
        <end position="104"/>
    </location>
</feature>
<reference evidence="5 6" key="1">
    <citation type="submission" date="2023-07" db="EMBL/GenBank/DDBJ databases">
        <title>Sequencing the genomes of 1000 actinobacteria strains.</title>
        <authorList>
            <person name="Klenk H.-P."/>
        </authorList>
    </citation>
    <scope>NUCLEOTIDE SEQUENCE [LARGE SCALE GENOMIC DNA]</scope>
    <source>
        <strain evidence="5 6">DSM 46740</strain>
    </source>
</reference>
<keyword evidence="1" id="KW-0805">Transcription regulation</keyword>
<keyword evidence="6" id="KW-1185">Reference proteome</keyword>
<proteinExistence type="predicted"/>
<protein>
    <submittedName>
        <fullName evidence="5">CRP-like cAMP-binding protein</fullName>
    </submittedName>
</protein>
<dbReference type="InterPro" id="IPR036390">
    <property type="entry name" value="WH_DNA-bd_sf"/>
</dbReference>
<evidence type="ECO:0000313" key="6">
    <source>
        <dbReference type="Proteomes" id="UP001225356"/>
    </source>
</evidence>
<dbReference type="InterPro" id="IPR000595">
    <property type="entry name" value="cNMP-bd_dom"/>
</dbReference>
<dbReference type="RefSeq" id="WP_307558622.1">
    <property type="nucleotide sequence ID" value="NZ_JAUSQU010000001.1"/>
</dbReference>
<keyword evidence="2" id="KW-0238">DNA-binding</keyword>
<evidence type="ECO:0000259" key="4">
    <source>
        <dbReference type="PROSITE" id="PS50042"/>
    </source>
</evidence>
<dbReference type="Proteomes" id="UP001225356">
    <property type="component" value="Unassembled WGS sequence"/>
</dbReference>
<evidence type="ECO:0000256" key="1">
    <source>
        <dbReference type="ARBA" id="ARBA00023015"/>
    </source>
</evidence>
<organism evidence="5 6">
    <name type="scientific">Streptosporangium lutulentum</name>
    <dbReference type="NCBI Taxonomy" id="1461250"/>
    <lineage>
        <taxon>Bacteria</taxon>
        <taxon>Bacillati</taxon>
        <taxon>Actinomycetota</taxon>
        <taxon>Actinomycetes</taxon>
        <taxon>Streptosporangiales</taxon>
        <taxon>Streptosporangiaceae</taxon>
        <taxon>Streptosporangium</taxon>
    </lineage>
</organism>
<dbReference type="Pfam" id="PF13545">
    <property type="entry name" value="HTH_Crp_2"/>
    <property type="match status" value="1"/>
</dbReference>
<dbReference type="PROSITE" id="PS50042">
    <property type="entry name" value="CNMP_BINDING_3"/>
    <property type="match status" value="1"/>
</dbReference>
<dbReference type="CDD" id="cd00038">
    <property type="entry name" value="CAP_ED"/>
    <property type="match status" value="1"/>
</dbReference>
<dbReference type="InterPro" id="IPR036388">
    <property type="entry name" value="WH-like_DNA-bd_sf"/>
</dbReference>
<dbReference type="SUPFAM" id="SSF46785">
    <property type="entry name" value="Winged helix' DNA-binding domain"/>
    <property type="match status" value="1"/>
</dbReference>
<dbReference type="Pfam" id="PF00027">
    <property type="entry name" value="cNMP_binding"/>
    <property type="match status" value="1"/>
</dbReference>
<sequence>MSTVREREMQKELIANSRQIHYGAETLLLRQGDPGDKVVIILKGQAKVERLEPNGECGVLAFRGPGEILGRTAVLRGISRFANVETLEPCKVAVISAETYLKFMTKSELVDQVAEHARGRLIESMIVQGKGRPLDRLVFALARLADRDWNGAGTTTQVVLHATRTDLGRHLRVGRNTISKLLEQLEGFGVEARRNAITITDLPTLRKAARELEI</sequence>
<name>A0ABT9QCK5_9ACTN</name>
<dbReference type="Gene3D" id="2.60.120.10">
    <property type="entry name" value="Jelly Rolls"/>
    <property type="match status" value="1"/>
</dbReference>
<evidence type="ECO:0000313" key="5">
    <source>
        <dbReference type="EMBL" id="MDP9844053.1"/>
    </source>
</evidence>
<dbReference type="InterPro" id="IPR050397">
    <property type="entry name" value="Env_Response_Regulators"/>
</dbReference>
<accession>A0ABT9QCK5</accession>
<comment type="caution">
    <text evidence="5">The sequence shown here is derived from an EMBL/GenBank/DDBJ whole genome shotgun (WGS) entry which is preliminary data.</text>
</comment>
<evidence type="ECO:0000256" key="2">
    <source>
        <dbReference type="ARBA" id="ARBA00023125"/>
    </source>
</evidence>
<dbReference type="EMBL" id="JAUSQU010000001">
    <property type="protein sequence ID" value="MDP9844053.1"/>
    <property type="molecule type" value="Genomic_DNA"/>
</dbReference>
<evidence type="ECO:0000256" key="3">
    <source>
        <dbReference type="ARBA" id="ARBA00023163"/>
    </source>
</evidence>
<dbReference type="PANTHER" id="PTHR24567:SF26">
    <property type="entry name" value="REGULATORY PROTEIN YEIL"/>
    <property type="match status" value="1"/>
</dbReference>
<dbReference type="SUPFAM" id="SSF51206">
    <property type="entry name" value="cAMP-binding domain-like"/>
    <property type="match status" value="1"/>
</dbReference>
<dbReference type="InterPro" id="IPR012318">
    <property type="entry name" value="HTH_CRP"/>
</dbReference>
<dbReference type="Gene3D" id="1.10.10.10">
    <property type="entry name" value="Winged helix-like DNA-binding domain superfamily/Winged helix DNA-binding domain"/>
    <property type="match status" value="1"/>
</dbReference>
<gene>
    <name evidence="5" type="ORF">J2853_003264</name>
</gene>
<dbReference type="InterPro" id="IPR014710">
    <property type="entry name" value="RmlC-like_jellyroll"/>
</dbReference>
<dbReference type="PANTHER" id="PTHR24567">
    <property type="entry name" value="CRP FAMILY TRANSCRIPTIONAL REGULATORY PROTEIN"/>
    <property type="match status" value="1"/>
</dbReference>
<dbReference type="InterPro" id="IPR018490">
    <property type="entry name" value="cNMP-bd_dom_sf"/>
</dbReference>
<keyword evidence="3" id="KW-0804">Transcription</keyword>
<dbReference type="SMART" id="SM00100">
    <property type="entry name" value="cNMP"/>
    <property type="match status" value="1"/>
</dbReference>